<evidence type="ECO:0000313" key="2">
    <source>
        <dbReference type="Proteomes" id="UP000008738"/>
    </source>
</evidence>
<organism evidence="1 2">
    <name type="scientific">Mesomycoplasma hyorhinis (strain MCLD)</name>
    <name type="common">Mycoplasma hyorhinis</name>
    <dbReference type="NCBI Taxonomy" id="936139"/>
    <lineage>
        <taxon>Bacteria</taxon>
        <taxon>Bacillati</taxon>
        <taxon>Mycoplasmatota</taxon>
        <taxon>Mycoplasmoidales</taxon>
        <taxon>Metamycoplasmataceae</taxon>
        <taxon>Mesomycoplasma</taxon>
    </lineage>
</organism>
<protein>
    <submittedName>
        <fullName evidence="1">Uncharacterized protein</fullName>
    </submittedName>
</protein>
<dbReference type="EMBL" id="CP002669">
    <property type="protein sequence ID" value="AEC46146.1"/>
    <property type="molecule type" value="Genomic_DNA"/>
</dbReference>
<name>A0ABM5M605_MESHM</name>
<reference evidence="1 2" key="1">
    <citation type="journal article" date="2011" name="J. Bacteriol.">
        <title>Genome analysis of a Mycoplasma hyorhinis strain derived from a primary human melanoma cell line.</title>
        <authorList>
            <person name="Kornspan J.D."/>
            <person name="Lysnyansky I."/>
            <person name="Kahan T."/>
            <person name="Herrmann R."/>
            <person name="Rottem S."/>
            <person name="Nir-Paz R."/>
        </authorList>
    </citation>
    <scope>NUCLEOTIDE SEQUENCE [LARGE SCALE GENOMIC DNA]</scope>
    <source>
        <strain evidence="1 2">MCLD</strain>
    </source>
</reference>
<accession>A0ABM5M605</accession>
<keyword evidence="2" id="KW-1185">Reference proteome</keyword>
<evidence type="ECO:0000313" key="1">
    <source>
        <dbReference type="EMBL" id="AEC46146.1"/>
    </source>
</evidence>
<sequence length="38" mass="4356">MAFGSKRDQVLPRSLEKINVCCWTNFSLPVSGFRLINQ</sequence>
<dbReference type="Proteomes" id="UP000008738">
    <property type="component" value="Chromosome"/>
</dbReference>
<proteinExistence type="predicted"/>
<gene>
    <name evidence="1" type="ordered locus">SRH_03020</name>
</gene>